<proteinExistence type="predicted"/>
<accession>A0ACD5YJZ2</accession>
<keyword evidence="2" id="KW-1185">Reference proteome</keyword>
<evidence type="ECO:0000313" key="1">
    <source>
        <dbReference type="EnsemblPlants" id="AVESA.00010b.r2.5DG0994440.2.CDS"/>
    </source>
</evidence>
<organism evidence="1 2">
    <name type="scientific">Avena sativa</name>
    <name type="common">Oat</name>
    <dbReference type="NCBI Taxonomy" id="4498"/>
    <lineage>
        <taxon>Eukaryota</taxon>
        <taxon>Viridiplantae</taxon>
        <taxon>Streptophyta</taxon>
        <taxon>Embryophyta</taxon>
        <taxon>Tracheophyta</taxon>
        <taxon>Spermatophyta</taxon>
        <taxon>Magnoliopsida</taxon>
        <taxon>Liliopsida</taxon>
        <taxon>Poales</taxon>
        <taxon>Poaceae</taxon>
        <taxon>BOP clade</taxon>
        <taxon>Pooideae</taxon>
        <taxon>Poodae</taxon>
        <taxon>Poeae</taxon>
        <taxon>Poeae Chloroplast Group 1 (Aveneae type)</taxon>
        <taxon>Aveninae</taxon>
        <taxon>Avena</taxon>
    </lineage>
</organism>
<reference evidence="1" key="2">
    <citation type="submission" date="2025-09" db="UniProtKB">
        <authorList>
            <consortium name="EnsemblPlants"/>
        </authorList>
    </citation>
    <scope>IDENTIFICATION</scope>
</reference>
<dbReference type="Proteomes" id="UP001732700">
    <property type="component" value="Chromosome 5D"/>
</dbReference>
<name>A0ACD5YJZ2_AVESA</name>
<reference evidence="1" key="1">
    <citation type="submission" date="2021-05" db="EMBL/GenBank/DDBJ databases">
        <authorList>
            <person name="Scholz U."/>
            <person name="Mascher M."/>
            <person name="Fiebig A."/>
        </authorList>
    </citation>
    <scope>NUCLEOTIDE SEQUENCE [LARGE SCALE GENOMIC DNA]</scope>
</reference>
<protein>
    <submittedName>
        <fullName evidence="1">Uncharacterized protein</fullName>
    </submittedName>
</protein>
<sequence length="938" mass="106955">MEGVMASALTGAMRSLLPKLAALLEKRYKLSRGVKKEIAYLREEMSSMNALLLKLARTQLDEQQRDWRDKVRELSYDMEDCVDSFTDELDSGGGDGLLSGLKKLQARYRIAGRIQELKARAVETSDRHDRYGGKLDETSRGLVAVDPRVQALYADADGLVGMDGPKKKLVELLGSEEHVQQLKVISVVGSGGMGKTTLANQVYAAMKSQFECRAFVSVSRNPSMLKVLSDIYLGICGQVPYDQNDECRVIDDLREHLQDKRFLIVIDDLWTMEAWNIIKCSFVENNRGSRVITTTRIENVAQACCSSFHGHVYKIKHLNDVNSRILFHRRIFYAEDACPDELKSVSDEILRKCGGVPLAILSVASILLASHEEVNSKEIWEKIKNSLGLQLEVNPALEWMRHVLNLGYNDLPADLKTCMLYLGIFAEDSEISKDDLVKRWIAEGFVTEVRGNDPEEIAESYFCELINRNMIQVADFDDCGHILSCRVHDVMLEFIILKSTEENFLTVINDLYSRRGSLAVRRLSLQVGNPERNLSLGNMVLTQVRSFNFWGPVQCMPSLSKFQLLRVLHIDAYESEVTHEDDLSSTCTFFQLRYLRFRGIECGKIVRNLRKSQHLQTLEIVDLETMNRFQLDVGELPLTLQHLIVPRTVRLIGGIGRLRALRTLGTLRLFFNDVENIEGLGELANLRELKLYYLFGFGGNTADSLLSCMSKLSVRNLRSLTIMGGSSLFENVLTYWSPPPRYLWRLHMVDFHFSIVPEWIVQLHMLRSLEVQVASLSRHGVEVLTRLTSLVHLRLIIVNDVPEEGMIVSSAAFMNLHEFYFRYNVLCLTFEAGAMPRLERLFIECGDPEAQQYDSILTGIEHLGSLKVFKVDIYMYGFELRIYGSYGCQPREEKEVVQRRRTLEAVQRRQTLEVALRKAISKHPGSPDIYILQSSRFR</sequence>
<evidence type="ECO:0000313" key="2">
    <source>
        <dbReference type="Proteomes" id="UP001732700"/>
    </source>
</evidence>
<dbReference type="EnsemblPlants" id="AVESA.00010b.r2.5DG0994440.2">
    <property type="protein sequence ID" value="AVESA.00010b.r2.5DG0994440.2.CDS"/>
    <property type="gene ID" value="AVESA.00010b.r2.5DG0994440"/>
</dbReference>